<keyword evidence="1" id="KW-0812">Transmembrane</keyword>
<dbReference type="EMBL" id="NGJN01000001">
    <property type="protein sequence ID" value="OZV70800.1"/>
    <property type="molecule type" value="Genomic_DNA"/>
</dbReference>
<keyword evidence="3" id="KW-1185">Reference proteome</keyword>
<dbReference type="RefSeq" id="WP_094966875.1">
    <property type="nucleotide sequence ID" value="NZ_NGJN01000001.1"/>
</dbReference>
<reference evidence="2 3" key="1">
    <citation type="submission" date="2017-05" db="EMBL/GenBank/DDBJ databases">
        <title>The draft genome sequence of Idiomarina salinarum WNB302.</title>
        <authorList>
            <person name="Sun Y."/>
            <person name="Chen B."/>
            <person name="Du Z."/>
        </authorList>
    </citation>
    <scope>NUCLEOTIDE SEQUENCE [LARGE SCALE GENOMIC DNA]</scope>
    <source>
        <strain evidence="2 3">WNB302</strain>
    </source>
</reference>
<dbReference type="AlphaFoldDB" id="A0A265UZS5"/>
<keyword evidence="1" id="KW-1133">Transmembrane helix</keyword>
<name>A0A265UZS5_9FLAO</name>
<dbReference type="Proteomes" id="UP000216840">
    <property type="component" value="Unassembled WGS sequence"/>
</dbReference>
<feature type="transmembrane region" description="Helical" evidence="1">
    <location>
        <begin position="151"/>
        <end position="170"/>
    </location>
</feature>
<comment type="caution">
    <text evidence="2">The sequence shown here is derived from an EMBL/GenBank/DDBJ whole genome shotgun (WGS) entry which is preliminary data.</text>
</comment>
<feature type="transmembrane region" description="Helical" evidence="1">
    <location>
        <begin position="120"/>
        <end position="139"/>
    </location>
</feature>
<gene>
    <name evidence="2" type="ORF">CA834_01415</name>
</gene>
<feature type="transmembrane region" description="Helical" evidence="1">
    <location>
        <begin position="186"/>
        <end position="206"/>
    </location>
</feature>
<feature type="transmembrane region" description="Helical" evidence="1">
    <location>
        <begin position="89"/>
        <end position="108"/>
    </location>
</feature>
<evidence type="ECO:0000313" key="2">
    <source>
        <dbReference type="EMBL" id="OZV70800.1"/>
    </source>
</evidence>
<proteinExistence type="predicted"/>
<dbReference type="OrthoDB" id="1188278at2"/>
<accession>A0A265UZS5</accession>
<keyword evidence="1" id="KW-0472">Membrane</keyword>
<evidence type="ECO:0000313" key="3">
    <source>
        <dbReference type="Proteomes" id="UP000216840"/>
    </source>
</evidence>
<evidence type="ECO:0000256" key="1">
    <source>
        <dbReference type="SAM" id="Phobius"/>
    </source>
</evidence>
<organism evidence="2 3">
    <name type="scientific">Winogradskyella aurantia</name>
    <dbReference type="NCBI Taxonomy" id="1915063"/>
    <lineage>
        <taxon>Bacteria</taxon>
        <taxon>Pseudomonadati</taxon>
        <taxon>Bacteroidota</taxon>
        <taxon>Flavobacteriia</taxon>
        <taxon>Flavobacteriales</taxon>
        <taxon>Flavobacteriaceae</taxon>
        <taxon>Winogradskyella</taxon>
    </lineage>
</organism>
<sequence>MKLNKTHIERIDTYLKKQGIGYWDIRLEMIDHIACEMEEKEGHHDFETLFKYTLDKLGWSGHLKYLERQRLKTINAKVRAAYFRNFAELFTQAKSLILVLLFVWVYYLVFQNANLNVFKWFSLLLFGLPILYYTLHYAVMSVKIKKSGYLLYSYFYIIFSMLMCNLFYQLPKPDGIIEVSLQTHNVIIFFTTIFNVLFIVSGIKIYRQTSQEYKAIYTKLIS</sequence>
<protein>
    <submittedName>
        <fullName evidence="2">Uncharacterized protein</fullName>
    </submittedName>
</protein>